<sequence>MDKSTANRQVAALAFEIVLEGQGATRTAPARMRVIPDGHFDALDGRPGNMEGVTAKTWFLDATAAAAVTATFKAGGVKLPIDYEHQTLKAAENGQPAPAAGWITALEYSPGVGMLAHVTWTPAGRAHLEGDEYLYISPILIFDAETGMVLGLHSVALTNKPALGALGEITALTNDSLRRLPGSGRTTNEEPIMEKTKVLVALGLPLDTGDDTALAQLSTLVQKARDQEQQIAALKASQFDPAKHIPLDEHQKLTTELAALKSTSDKAEHERLMTAALTDARILPPNEAYWRAQPLAALQAFLKEAKPLAALKGTQTGGNPPAGGADLDTKDSNAIAQAALKYQQEQAQAGVTVSTAAAVAHVTKGA</sequence>
<dbReference type="Proteomes" id="UP000253075">
    <property type="component" value="Unassembled WGS sequence"/>
</dbReference>
<reference evidence="3" key="2">
    <citation type="submission" date="2018-02" db="EMBL/GenBank/DDBJ databases">
        <title>Phenotypic characterization and whole genome analysis of multidrug-resistant, extended-spectrum beta-lactamase-producing bacteria isolated from dogs in Germany.</title>
        <authorList>
            <person name="Williamson C."/>
        </authorList>
    </citation>
    <scope>NUCLEOTIDE SEQUENCE [LARGE SCALE GENOMIC DNA]</scope>
    <source>
        <strain evidence="3">AFG_SD03_1510_Ahy_093</strain>
    </source>
</reference>
<dbReference type="RefSeq" id="WP_113995591.1">
    <property type="nucleotide sequence ID" value="NZ_PUTQ01000027.1"/>
</dbReference>
<keyword evidence="1" id="KW-0175">Coiled coil</keyword>
<reference evidence="2 3" key="1">
    <citation type="journal article" date="2018" name="PLoS ONE">
        <title>Phenotypic characterization and whole genome analysis of extended-spectrum beta-lactamase-producing bacteria isolated from dogs in Germany.</title>
        <authorList>
            <person name="Boehmer T."/>
            <person name="Vogler A.J."/>
            <person name="Thomas A."/>
            <person name="Sauer S."/>
            <person name="Hergenroether M."/>
            <person name="Straubinger R.K."/>
            <person name="Birdsell D."/>
            <person name="Keim P."/>
            <person name="Sahl J.W."/>
            <person name="Williamson C.H."/>
            <person name="Riehm J.M."/>
        </authorList>
    </citation>
    <scope>NUCLEOTIDE SEQUENCE [LARGE SCALE GENOMIC DNA]</scope>
    <source>
        <strain evidence="2 3">AFG_SD03_1510_Ahy_093</strain>
    </source>
</reference>
<accession>A0ABD7G4E2</accession>
<protein>
    <recommendedName>
        <fullName evidence="4">Peptidase</fullName>
    </recommendedName>
</protein>
<evidence type="ECO:0000313" key="2">
    <source>
        <dbReference type="EMBL" id="RCF46450.1"/>
    </source>
</evidence>
<organism evidence="2 3">
    <name type="scientific">Aeromonas hydrophila</name>
    <dbReference type="NCBI Taxonomy" id="644"/>
    <lineage>
        <taxon>Bacteria</taxon>
        <taxon>Pseudomonadati</taxon>
        <taxon>Pseudomonadota</taxon>
        <taxon>Gammaproteobacteria</taxon>
        <taxon>Aeromonadales</taxon>
        <taxon>Aeromonadaceae</taxon>
        <taxon>Aeromonas</taxon>
    </lineage>
</organism>
<dbReference type="Pfam" id="PF10123">
    <property type="entry name" value="Mu-like_Pro"/>
    <property type="match status" value="1"/>
</dbReference>
<comment type="caution">
    <text evidence="2">The sequence shown here is derived from an EMBL/GenBank/DDBJ whole genome shotgun (WGS) entry which is preliminary data.</text>
</comment>
<name>A0ABD7G4E2_AERHY</name>
<dbReference type="InterPro" id="IPR012106">
    <property type="entry name" value="Phage_Mu_Gp1"/>
</dbReference>
<evidence type="ECO:0008006" key="4">
    <source>
        <dbReference type="Google" id="ProtNLM"/>
    </source>
</evidence>
<feature type="coiled-coil region" evidence="1">
    <location>
        <begin position="217"/>
        <end position="270"/>
    </location>
</feature>
<dbReference type="EMBL" id="PUTQ01000027">
    <property type="protein sequence ID" value="RCF46450.1"/>
    <property type="molecule type" value="Genomic_DNA"/>
</dbReference>
<proteinExistence type="predicted"/>
<evidence type="ECO:0000313" key="3">
    <source>
        <dbReference type="Proteomes" id="UP000253075"/>
    </source>
</evidence>
<gene>
    <name evidence="2" type="ORF">C6C11_17245</name>
</gene>
<dbReference type="AlphaFoldDB" id="A0ABD7G4E2"/>
<evidence type="ECO:0000256" key="1">
    <source>
        <dbReference type="SAM" id="Coils"/>
    </source>
</evidence>
<dbReference type="PIRSF" id="PIRSF016624">
    <property type="entry name" value="Mu_prophg_I"/>
    <property type="match status" value="1"/>
</dbReference>